<keyword evidence="4" id="KW-1185">Reference proteome</keyword>
<proteinExistence type="predicted"/>
<feature type="region of interest" description="Disordered" evidence="1">
    <location>
        <begin position="88"/>
        <end position="163"/>
    </location>
</feature>
<evidence type="ECO:0000256" key="1">
    <source>
        <dbReference type="SAM" id="MobiDB-lite"/>
    </source>
</evidence>
<feature type="domain" description="Glutaredoxin" evidence="2">
    <location>
        <begin position="238"/>
        <end position="303"/>
    </location>
</feature>
<dbReference type="InterPro" id="IPR002109">
    <property type="entry name" value="Glutaredoxin"/>
</dbReference>
<name>A0AA86W1C9_9FABA</name>
<sequence length="379" mass="43406">MKGVKGRFLKKLKSIKPVGYLKQDRILQLKASDGYVDFLPKIPSFNLHAPFVFRENKSEKTVQSCEKMHMQEEPEIIDVAELMKDLEEDEEERNLEDYNDNKENIGPVKPLQHNKGVLQSENRAKSESKQRGVLEEKKSSPARVDSDSNRKTKTHLVDSDIPSFRRPDLNSGSLFDPNLLAAFEQALKEHARMTEEHRRARVEEESSQKVEDNDHDTDPNPLMSFEEKCPPGGDGTVIFYTTSLRGIRKTFEDCNKIRFLLQSFKVLYFERDISMHKEFRDELWSSLDGKLVPPRLFVKGRYIGGAEEVLSLHEQGKLRKIFEGVPMDYSNGPCDACGGIRFVLCFKCNGSHKVMEENGECNQCSQCNENGLILCPYCC</sequence>
<feature type="region of interest" description="Disordered" evidence="1">
    <location>
        <begin position="195"/>
        <end position="219"/>
    </location>
</feature>
<evidence type="ECO:0000313" key="4">
    <source>
        <dbReference type="Proteomes" id="UP001189624"/>
    </source>
</evidence>
<dbReference type="PROSITE" id="PS51354">
    <property type="entry name" value="GLUTAREDOXIN_2"/>
    <property type="match status" value="1"/>
</dbReference>
<dbReference type="Pfam" id="PF23733">
    <property type="entry name" value="GRXCR1-2_C"/>
    <property type="match status" value="1"/>
</dbReference>
<feature type="compositionally biased region" description="Basic and acidic residues" evidence="1">
    <location>
        <begin position="195"/>
        <end position="218"/>
    </location>
</feature>
<dbReference type="PANTHER" id="PTHR45669">
    <property type="entry name" value="GLUTAREDOXIN DOMAIN-CONTAINING CYSTEINE-RICH PROTEIN CG12206-RELATED"/>
    <property type="match status" value="1"/>
</dbReference>
<dbReference type="PANTHER" id="PTHR45669:SF28">
    <property type="entry name" value="GLUTAREDOXIN DOMAIN-CONTAINING PROTEIN"/>
    <property type="match status" value="1"/>
</dbReference>
<evidence type="ECO:0000259" key="2">
    <source>
        <dbReference type="Pfam" id="PF00462"/>
    </source>
</evidence>
<accession>A0AA86W1C9</accession>
<dbReference type="Pfam" id="PF00462">
    <property type="entry name" value="Glutaredoxin"/>
    <property type="match status" value="1"/>
</dbReference>
<reference evidence="3" key="1">
    <citation type="submission" date="2023-10" db="EMBL/GenBank/DDBJ databases">
        <authorList>
            <person name="Domelevo Entfellner J.-B."/>
        </authorList>
    </citation>
    <scope>NUCLEOTIDE SEQUENCE</scope>
</reference>
<dbReference type="AlphaFoldDB" id="A0AA86W1C9"/>
<organism evidence="3 4">
    <name type="scientific">Sphenostylis stenocarpa</name>
    <dbReference type="NCBI Taxonomy" id="92480"/>
    <lineage>
        <taxon>Eukaryota</taxon>
        <taxon>Viridiplantae</taxon>
        <taxon>Streptophyta</taxon>
        <taxon>Embryophyta</taxon>
        <taxon>Tracheophyta</taxon>
        <taxon>Spermatophyta</taxon>
        <taxon>Magnoliopsida</taxon>
        <taxon>eudicotyledons</taxon>
        <taxon>Gunneridae</taxon>
        <taxon>Pentapetalae</taxon>
        <taxon>rosids</taxon>
        <taxon>fabids</taxon>
        <taxon>Fabales</taxon>
        <taxon>Fabaceae</taxon>
        <taxon>Papilionoideae</taxon>
        <taxon>50 kb inversion clade</taxon>
        <taxon>NPAAA clade</taxon>
        <taxon>indigoferoid/millettioid clade</taxon>
        <taxon>Phaseoleae</taxon>
        <taxon>Sphenostylis</taxon>
    </lineage>
</organism>
<gene>
    <name evidence="3" type="ORF">AYBTSS11_LOCUS28736</name>
</gene>
<dbReference type="CDD" id="cd03031">
    <property type="entry name" value="GRX_GRX_like"/>
    <property type="match status" value="1"/>
</dbReference>
<dbReference type="SUPFAM" id="SSF52833">
    <property type="entry name" value="Thioredoxin-like"/>
    <property type="match status" value="1"/>
</dbReference>
<dbReference type="Gramene" id="rna-AYBTSS11_LOCUS28736">
    <property type="protein sequence ID" value="CAJ1976598.1"/>
    <property type="gene ID" value="gene-AYBTSS11_LOCUS28736"/>
</dbReference>
<feature type="compositionally biased region" description="Basic and acidic residues" evidence="1">
    <location>
        <begin position="122"/>
        <end position="163"/>
    </location>
</feature>
<dbReference type="Proteomes" id="UP001189624">
    <property type="component" value="Chromosome 10"/>
</dbReference>
<protein>
    <recommendedName>
        <fullName evidence="2">Glutaredoxin domain-containing protein</fullName>
    </recommendedName>
</protein>
<evidence type="ECO:0000313" key="3">
    <source>
        <dbReference type="EMBL" id="CAJ1976598.1"/>
    </source>
</evidence>
<dbReference type="InterPro" id="IPR036249">
    <property type="entry name" value="Thioredoxin-like_sf"/>
</dbReference>
<dbReference type="EMBL" id="OY731407">
    <property type="protein sequence ID" value="CAJ1976598.1"/>
    <property type="molecule type" value="Genomic_DNA"/>
</dbReference>
<dbReference type="Gene3D" id="3.40.30.10">
    <property type="entry name" value="Glutaredoxin"/>
    <property type="match status" value="1"/>
</dbReference>